<dbReference type="SUPFAM" id="SSF50729">
    <property type="entry name" value="PH domain-like"/>
    <property type="match status" value="1"/>
</dbReference>
<name>A0A7S1EXY6_NOCSC</name>
<dbReference type="Gene3D" id="2.30.29.30">
    <property type="entry name" value="Pleckstrin-homology domain (PH domain)/Phosphotyrosine-binding domain (PTB)"/>
    <property type="match status" value="1"/>
</dbReference>
<dbReference type="EMBL" id="HBFQ01006995">
    <property type="protein sequence ID" value="CAD8830561.1"/>
    <property type="molecule type" value="Transcribed_RNA"/>
</dbReference>
<accession>A0A7S1EXY6</accession>
<dbReference type="PANTHER" id="PTHR16290">
    <property type="entry name" value="TRANSCRIPTION FACTOR SMIF DECAPPING ENZYME DCP1"/>
    <property type="match status" value="1"/>
</dbReference>
<organism evidence="5">
    <name type="scientific">Noctiluca scintillans</name>
    <name type="common">Sea sparkle</name>
    <name type="synonym">Red tide dinoflagellate</name>
    <dbReference type="NCBI Taxonomy" id="2966"/>
    <lineage>
        <taxon>Eukaryota</taxon>
        <taxon>Sar</taxon>
        <taxon>Alveolata</taxon>
        <taxon>Dinophyceae</taxon>
        <taxon>Noctilucales</taxon>
        <taxon>Noctilucaceae</taxon>
        <taxon>Noctiluca</taxon>
    </lineage>
</organism>
<evidence type="ECO:0000256" key="4">
    <source>
        <dbReference type="ARBA" id="ARBA00022664"/>
    </source>
</evidence>
<comment type="subcellular location">
    <subcellularLocation>
        <location evidence="1">Cytoplasm</location>
    </subcellularLocation>
</comment>
<dbReference type="Pfam" id="PF06058">
    <property type="entry name" value="DCP1"/>
    <property type="match status" value="1"/>
</dbReference>
<dbReference type="GO" id="GO:0008047">
    <property type="term" value="F:enzyme activator activity"/>
    <property type="evidence" value="ECO:0007669"/>
    <property type="project" value="InterPro"/>
</dbReference>
<protein>
    <recommendedName>
        <fullName evidence="6">mRNA-decapping enzyme-like protein</fullName>
    </recommendedName>
</protein>
<dbReference type="GO" id="GO:0000290">
    <property type="term" value="P:deadenylation-dependent decapping of nuclear-transcribed mRNA"/>
    <property type="evidence" value="ECO:0007669"/>
    <property type="project" value="InterPro"/>
</dbReference>
<dbReference type="GO" id="GO:0003729">
    <property type="term" value="F:mRNA binding"/>
    <property type="evidence" value="ECO:0007669"/>
    <property type="project" value="TreeGrafter"/>
</dbReference>
<proteinExistence type="inferred from homology"/>
<keyword evidence="4" id="KW-0507">mRNA processing</keyword>
<dbReference type="GO" id="GO:0031087">
    <property type="term" value="P:deadenylation-independent decapping of nuclear-transcribed mRNA"/>
    <property type="evidence" value="ECO:0007669"/>
    <property type="project" value="TreeGrafter"/>
</dbReference>
<evidence type="ECO:0008006" key="6">
    <source>
        <dbReference type="Google" id="ProtNLM"/>
    </source>
</evidence>
<keyword evidence="3" id="KW-0963">Cytoplasm</keyword>
<dbReference type="GO" id="GO:0006397">
    <property type="term" value="P:mRNA processing"/>
    <property type="evidence" value="ECO:0007669"/>
    <property type="project" value="UniProtKB-KW"/>
</dbReference>
<dbReference type="PANTHER" id="PTHR16290:SF0">
    <property type="entry name" value="DECAPPING PROTEIN 1, ISOFORM A"/>
    <property type="match status" value="1"/>
</dbReference>
<evidence type="ECO:0000256" key="2">
    <source>
        <dbReference type="ARBA" id="ARBA00008778"/>
    </source>
</evidence>
<dbReference type="InterPro" id="IPR011993">
    <property type="entry name" value="PH-like_dom_sf"/>
</dbReference>
<reference evidence="5" key="1">
    <citation type="submission" date="2021-01" db="EMBL/GenBank/DDBJ databases">
        <authorList>
            <person name="Corre E."/>
            <person name="Pelletier E."/>
            <person name="Niang G."/>
            <person name="Scheremetjew M."/>
            <person name="Finn R."/>
            <person name="Kale V."/>
            <person name="Holt S."/>
            <person name="Cochrane G."/>
            <person name="Meng A."/>
            <person name="Brown T."/>
            <person name="Cohen L."/>
        </authorList>
    </citation>
    <scope>NUCLEOTIDE SEQUENCE</scope>
</reference>
<dbReference type="AlphaFoldDB" id="A0A7S1EXY6"/>
<evidence type="ECO:0000256" key="1">
    <source>
        <dbReference type="ARBA" id="ARBA00004496"/>
    </source>
</evidence>
<dbReference type="InterPro" id="IPR010334">
    <property type="entry name" value="Dcp1"/>
</dbReference>
<evidence type="ECO:0000256" key="3">
    <source>
        <dbReference type="ARBA" id="ARBA00022490"/>
    </source>
</evidence>
<evidence type="ECO:0000313" key="5">
    <source>
        <dbReference type="EMBL" id="CAD8830561.1"/>
    </source>
</evidence>
<sequence>MANNVLEKQRYKTMLESLQQQDYEIDHIVAYFKFVVAYLLQQDGPNPGWRKANIEGPVYLVRRRCAPRYQLLVNNQFSTNDLLDNLHPEWELDCQKNYVFYKVEDPSKRIRGLWFHDDAERVRLESILEKTLEEIRKKGEPLTEPQPVQVSKMHGEIMSGIESHTAQAPAAEGERVVVTRESLRAALHALADDGNFLNVVLQKLKDSGR</sequence>
<gene>
    <name evidence="5" type="ORF">NSCI0253_LOCUS4907</name>
</gene>
<dbReference type="GO" id="GO:0000932">
    <property type="term" value="C:P-body"/>
    <property type="evidence" value="ECO:0007669"/>
    <property type="project" value="TreeGrafter"/>
</dbReference>
<comment type="similarity">
    <text evidence="2">Belongs to the DCP1 family.</text>
</comment>